<name>W6JSS6_9MICO</name>
<feature type="region of interest" description="Disordered" evidence="1">
    <location>
        <begin position="77"/>
        <end position="132"/>
    </location>
</feature>
<comment type="caution">
    <text evidence="2">The sequence shown here is derived from an EMBL/GenBank/DDBJ whole genome shotgun (WGS) entry which is preliminary data.</text>
</comment>
<sequence length="132" mass="14337">MREAAKEGSFHRPVWVRYRPAHTTAHVQDSERSARDIPVARRGECGKTAQRSTIRHLGMAVQACPVHVALAAVALRRKEDGAKTPPTSSVAVTRRVAEGRMPSPPGRRTCGERATYENENPSPATVFVAGKG</sequence>
<reference evidence="2 3" key="1">
    <citation type="journal article" date="2013" name="ISME J.">
        <title>A metabolic model for members of the genus Tetrasphaera involved in enhanced biological phosphorus removal.</title>
        <authorList>
            <person name="Kristiansen R."/>
            <person name="Nguyen H.T.T."/>
            <person name="Saunders A.M."/>
            <person name="Nielsen J.L."/>
            <person name="Wimmer R."/>
            <person name="Le V.Q."/>
            <person name="McIlroy S.J."/>
            <person name="Petrovski S."/>
            <person name="Seviour R.J."/>
            <person name="Calteau A."/>
            <person name="Nielsen K.L."/>
            <person name="Nielsen P.H."/>
        </authorList>
    </citation>
    <scope>NUCLEOTIDE SEQUENCE [LARGE SCALE GENOMIC DNA]</scope>
    <source>
        <strain evidence="2 3">Ben110</strain>
    </source>
</reference>
<accession>W6JSS6</accession>
<keyword evidence="3" id="KW-1185">Reference proteome</keyword>
<dbReference type="Proteomes" id="UP000035763">
    <property type="component" value="Unassembled WGS sequence"/>
</dbReference>
<dbReference type="AlphaFoldDB" id="W6JSS6"/>
<gene>
    <name evidence="2" type="ORF">BN11_140001</name>
</gene>
<evidence type="ECO:0000256" key="1">
    <source>
        <dbReference type="SAM" id="MobiDB-lite"/>
    </source>
</evidence>
<dbReference type="EMBL" id="CAJA01000046">
    <property type="protein sequence ID" value="CCH72153.1"/>
    <property type="molecule type" value="Genomic_DNA"/>
</dbReference>
<proteinExistence type="predicted"/>
<evidence type="ECO:0000313" key="3">
    <source>
        <dbReference type="Proteomes" id="UP000035763"/>
    </source>
</evidence>
<organism evidence="2 3">
    <name type="scientific">Nostocoides australiense Ben110</name>
    <dbReference type="NCBI Taxonomy" id="1193182"/>
    <lineage>
        <taxon>Bacteria</taxon>
        <taxon>Bacillati</taxon>
        <taxon>Actinomycetota</taxon>
        <taxon>Actinomycetes</taxon>
        <taxon>Micrococcales</taxon>
        <taxon>Intrasporangiaceae</taxon>
        <taxon>Nostocoides</taxon>
    </lineage>
</organism>
<evidence type="ECO:0000313" key="2">
    <source>
        <dbReference type="EMBL" id="CCH72153.1"/>
    </source>
</evidence>
<protein>
    <submittedName>
        <fullName evidence="2">Uncharacterized protein</fullName>
    </submittedName>
</protein>